<comment type="caution">
    <text evidence="1">The sequence shown here is derived from an EMBL/GenBank/DDBJ whole genome shotgun (WGS) entry which is preliminary data.</text>
</comment>
<organism evidence="1 2">
    <name type="scientific">Trichonephila inaurata madagascariensis</name>
    <dbReference type="NCBI Taxonomy" id="2747483"/>
    <lineage>
        <taxon>Eukaryota</taxon>
        <taxon>Metazoa</taxon>
        <taxon>Ecdysozoa</taxon>
        <taxon>Arthropoda</taxon>
        <taxon>Chelicerata</taxon>
        <taxon>Arachnida</taxon>
        <taxon>Araneae</taxon>
        <taxon>Araneomorphae</taxon>
        <taxon>Entelegynae</taxon>
        <taxon>Araneoidea</taxon>
        <taxon>Nephilidae</taxon>
        <taxon>Trichonephila</taxon>
        <taxon>Trichonephila inaurata</taxon>
    </lineage>
</organism>
<keyword evidence="2" id="KW-1185">Reference proteome</keyword>
<dbReference type="AlphaFoldDB" id="A0A8X6X524"/>
<gene>
    <name evidence="1" type="ORF">TNIN_272391</name>
</gene>
<dbReference type="EMBL" id="BMAV01004926">
    <property type="protein sequence ID" value="GFY45581.1"/>
    <property type="molecule type" value="Genomic_DNA"/>
</dbReference>
<name>A0A8X6X524_9ARAC</name>
<sequence>MGDWERLTPDERHFFLMFWPFVASDGGIVIENLVEGFAREPLKPLSPALRKGRMGIKLDTQNPSFAKKAGGLAAVEGVFFCGFAWPFLVKETGIMPD</sequence>
<dbReference type="SUPFAM" id="SSF47240">
    <property type="entry name" value="Ferritin-like"/>
    <property type="match status" value="1"/>
</dbReference>
<accession>A0A8X6X524</accession>
<dbReference type="InterPro" id="IPR009078">
    <property type="entry name" value="Ferritin-like_SF"/>
</dbReference>
<proteinExistence type="predicted"/>
<protein>
    <submittedName>
        <fullName evidence="1">Uncharacterized protein</fullName>
    </submittedName>
</protein>
<evidence type="ECO:0000313" key="2">
    <source>
        <dbReference type="Proteomes" id="UP000886998"/>
    </source>
</evidence>
<dbReference type="Proteomes" id="UP000886998">
    <property type="component" value="Unassembled WGS sequence"/>
</dbReference>
<evidence type="ECO:0000313" key="1">
    <source>
        <dbReference type="EMBL" id="GFY45581.1"/>
    </source>
</evidence>
<reference evidence="1" key="1">
    <citation type="submission" date="2020-08" db="EMBL/GenBank/DDBJ databases">
        <title>Multicomponent nature underlies the extraordinary mechanical properties of spider dragline silk.</title>
        <authorList>
            <person name="Kono N."/>
            <person name="Nakamura H."/>
            <person name="Mori M."/>
            <person name="Yoshida Y."/>
            <person name="Ohtoshi R."/>
            <person name="Malay A.D."/>
            <person name="Moran D.A.P."/>
            <person name="Tomita M."/>
            <person name="Numata K."/>
            <person name="Arakawa K."/>
        </authorList>
    </citation>
    <scope>NUCLEOTIDE SEQUENCE</scope>
</reference>